<dbReference type="InterPro" id="IPR016186">
    <property type="entry name" value="C-type_lectin-like/link_sf"/>
</dbReference>
<evidence type="ECO:0000313" key="4">
    <source>
        <dbReference type="Proteomes" id="UP001174136"/>
    </source>
</evidence>
<dbReference type="PROSITE" id="PS00615">
    <property type="entry name" value="C_TYPE_LECTIN_1"/>
    <property type="match status" value="1"/>
</dbReference>
<dbReference type="EMBL" id="JAOPHQ010006506">
    <property type="protein sequence ID" value="KAK0131589.1"/>
    <property type="molecule type" value="Genomic_DNA"/>
</dbReference>
<feature type="domain" description="C-type lectin" evidence="2">
    <location>
        <begin position="56"/>
        <end position="168"/>
    </location>
</feature>
<dbReference type="InterPro" id="IPR016187">
    <property type="entry name" value="CTDL_fold"/>
</dbReference>
<name>A0AA47M0Z1_MERPO</name>
<reference evidence="3" key="1">
    <citation type="journal article" date="2023" name="Front. Mar. Sci.">
        <title>A new Merluccius polli reference genome to investigate the effects of global change in West African waters.</title>
        <authorList>
            <person name="Mateo J.L."/>
            <person name="Blanco-Fernandez C."/>
            <person name="Garcia-Vazquez E."/>
            <person name="Machado-Schiaffino G."/>
        </authorList>
    </citation>
    <scope>NUCLEOTIDE SEQUENCE</scope>
    <source>
        <strain evidence="3">C29</strain>
        <tissue evidence="3">Fin</tissue>
    </source>
</reference>
<dbReference type="InterPro" id="IPR018378">
    <property type="entry name" value="C-type_lectin_CS"/>
</dbReference>
<dbReference type="AlphaFoldDB" id="A0AA47M0Z1"/>
<dbReference type="InterPro" id="IPR001304">
    <property type="entry name" value="C-type_lectin-like"/>
</dbReference>
<dbReference type="Proteomes" id="UP001174136">
    <property type="component" value="Unassembled WGS sequence"/>
</dbReference>
<keyword evidence="4" id="KW-1185">Reference proteome</keyword>
<accession>A0AA47M0Z1</accession>
<evidence type="ECO:0000313" key="3">
    <source>
        <dbReference type="EMBL" id="KAK0131589.1"/>
    </source>
</evidence>
<gene>
    <name evidence="3" type="ORF">N1851_033700</name>
</gene>
<evidence type="ECO:0000259" key="2">
    <source>
        <dbReference type="PROSITE" id="PS50041"/>
    </source>
</evidence>
<sequence length="171" mass="19618">MDENGWKWVNNESYDTLGLPTTGEKCGLMNAAKSRWRDSDCSKNFGFVCQMDNLILVKENKTWEEAIDHCRALQVDSWRNNVNPGFDLLILHTEDEFAYAQSIVREAQTDEVWIGLRWLAGRWLWMDGETDDGVSMPVCPANGMNCGTLSEKGKQSRDCVGRRNFFCFITF</sequence>
<feature type="domain" description="C-type lectin" evidence="2">
    <location>
        <begin position="1"/>
        <end position="50"/>
    </location>
</feature>
<evidence type="ECO:0000256" key="1">
    <source>
        <dbReference type="ARBA" id="ARBA00023157"/>
    </source>
</evidence>
<proteinExistence type="predicted"/>
<organism evidence="3 4">
    <name type="scientific">Merluccius polli</name>
    <name type="common">Benguela hake</name>
    <name type="synonym">Merluccius cadenati</name>
    <dbReference type="NCBI Taxonomy" id="89951"/>
    <lineage>
        <taxon>Eukaryota</taxon>
        <taxon>Metazoa</taxon>
        <taxon>Chordata</taxon>
        <taxon>Craniata</taxon>
        <taxon>Vertebrata</taxon>
        <taxon>Euteleostomi</taxon>
        <taxon>Actinopterygii</taxon>
        <taxon>Neopterygii</taxon>
        <taxon>Teleostei</taxon>
        <taxon>Neoteleostei</taxon>
        <taxon>Acanthomorphata</taxon>
        <taxon>Zeiogadaria</taxon>
        <taxon>Gadariae</taxon>
        <taxon>Gadiformes</taxon>
        <taxon>Gadoidei</taxon>
        <taxon>Merlucciidae</taxon>
        <taxon>Merluccius</taxon>
    </lineage>
</organism>
<protein>
    <recommendedName>
        <fullName evidence="2">C-type lectin domain-containing protein</fullName>
    </recommendedName>
</protein>
<dbReference type="PROSITE" id="PS50041">
    <property type="entry name" value="C_TYPE_LECTIN_2"/>
    <property type="match status" value="2"/>
</dbReference>
<dbReference type="CDD" id="cd00037">
    <property type="entry name" value="CLECT"/>
    <property type="match status" value="1"/>
</dbReference>
<dbReference type="PANTHER" id="PTHR45784:SF8">
    <property type="entry name" value="C-TYPE MANNOSE RECEPTOR 2-RELATED"/>
    <property type="match status" value="1"/>
</dbReference>
<keyword evidence="1" id="KW-1015">Disulfide bond</keyword>
<dbReference type="SUPFAM" id="SSF56436">
    <property type="entry name" value="C-type lectin-like"/>
    <property type="match status" value="2"/>
</dbReference>
<comment type="caution">
    <text evidence="3">The sequence shown here is derived from an EMBL/GenBank/DDBJ whole genome shotgun (WGS) entry which is preliminary data.</text>
</comment>
<dbReference type="Gene3D" id="3.10.100.10">
    <property type="entry name" value="Mannose-Binding Protein A, subunit A"/>
    <property type="match status" value="2"/>
</dbReference>
<dbReference type="PANTHER" id="PTHR45784">
    <property type="entry name" value="C-TYPE LECTIN DOMAIN FAMILY 20 MEMBER A-RELATED"/>
    <property type="match status" value="1"/>
</dbReference>